<keyword evidence="2" id="KW-1133">Transmembrane helix</keyword>
<evidence type="ECO:0000313" key="3">
    <source>
        <dbReference type="EMBL" id="MRG61004.1"/>
    </source>
</evidence>
<dbReference type="EMBL" id="WJIF01000009">
    <property type="protein sequence ID" value="MRG61004.1"/>
    <property type="molecule type" value="Genomic_DNA"/>
</dbReference>
<proteinExistence type="predicted"/>
<feature type="region of interest" description="Disordered" evidence="1">
    <location>
        <begin position="1"/>
        <end position="22"/>
    </location>
</feature>
<dbReference type="Pfam" id="PF10745">
    <property type="entry name" value="DUF2530"/>
    <property type="match status" value="1"/>
</dbReference>
<keyword evidence="2" id="KW-0472">Membrane</keyword>
<keyword evidence="4" id="KW-1185">Reference proteome</keyword>
<sequence>MSRVRFWLSEDERRPDPEPARADARKAVAVGTAAWLVAIGVAWWFRVESAEAGYGWLLPMAIIGFAIGVGGLVFVQLHRSRRAAAERRSAGQASSGR</sequence>
<keyword evidence="2" id="KW-0812">Transmembrane</keyword>
<name>A0A6I2F9T4_9MICO</name>
<feature type="transmembrane region" description="Helical" evidence="2">
    <location>
        <begin position="27"/>
        <end position="45"/>
    </location>
</feature>
<gene>
    <name evidence="3" type="ORF">GE115_14180</name>
</gene>
<accession>A0A6I2F9T4</accession>
<evidence type="ECO:0000313" key="4">
    <source>
        <dbReference type="Proteomes" id="UP000431080"/>
    </source>
</evidence>
<organism evidence="3 4">
    <name type="scientific">Agromyces agglutinans</name>
    <dbReference type="NCBI Taxonomy" id="2662258"/>
    <lineage>
        <taxon>Bacteria</taxon>
        <taxon>Bacillati</taxon>
        <taxon>Actinomycetota</taxon>
        <taxon>Actinomycetes</taxon>
        <taxon>Micrococcales</taxon>
        <taxon>Microbacteriaceae</taxon>
        <taxon>Agromyces</taxon>
    </lineage>
</organism>
<evidence type="ECO:0000256" key="1">
    <source>
        <dbReference type="SAM" id="MobiDB-lite"/>
    </source>
</evidence>
<dbReference type="InterPro" id="IPR019681">
    <property type="entry name" value="DUF2530"/>
</dbReference>
<feature type="compositionally biased region" description="Basic and acidic residues" evidence="1">
    <location>
        <begin position="8"/>
        <end position="22"/>
    </location>
</feature>
<evidence type="ECO:0000256" key="2">
    <source>
        <dbReference type="SAM" id="Phobius"/>
    </source>
</evidence>
<feature type="transmembrane region" description="Helical" evidence="2">
    <location>
        <begin position="57"/>
        <end position="77"/>
    </location>
</feature>
<protein>
    <submittedName>
        <fullName evidence="3">DUF2530 domain-containing protein</fullName>
    </submittedName>
</protein>
<dbReference type="AlphaFoldDB" id="A0A6I2F9T4"/>
<dbReference type="Proteomes" id="UP000431080">
    <property type="component" value="Unassembled WGS sequence"/>
</dbReference>
<comment type="caution">
    <text evidence="3">The sequence shown here is derived from an EMBL/GenBank/DDBJ whole genome shotgun (WGS) entry which is preliminary data.</text>
</comment>
<reference evidence="3 4" key="1">
    <citation type="submission" date="2019-10" db="EMBL/GenBank/DDBJ databases">
        <authorList>
            <person name="Nie G."/>
            <person name="Ming H."/>
            <person name="Yi B."/>
        </authorList>
    </citation>
    <scope>NUCLEOTIDE SEQUENCE [LARGE SCALE GENOMIC DNA]</scope>
    <source>
        <strain evidence="3 4">CFH 90414</strain>
    </source>
</reference>